<protein>
    <submittedName>
        <fullName evidence="1">Uncharacterized protein</fullName>
    </submittedName>
</protein>
<evidence type="ECO:0000313" key="2">
    <source>
        <dbReference type="Proteomes" id="UP001283361"/>
    </source>
</evidence>
<reference evidence="1" key="1">
    <citation type="journal article" date="2023" name="G3 (Bethesda)">
        <title>A reference genome for the long-term kleptoplast-retaining sea slug Elysia crispata morphotype clarki.</title>
        <authorList>
            <person name="Eastman K.E."/>
            <person name="Pendleton A.L."/>
            <person name="Shaikh M.A."/>
            <person name="Suttiyut T."/>
            <person name="Ogas R."/>
            <person name="Tomko P."/>
            <person name="Gavelis G."/>
            <person name="Widhalm J.R."/>
            <person name="Wisecaver J.H."/>
        </authorList>
    </citation>
    <scope>NUCLEOTIDE SEQUENCE</scope>
    <source>
        <strain evidence="1">ECLA1</strain>
    </source>
</reference>
<sequence length="85" mass="9573">MLRCYQSMKLCNLGALGQCGVAQIGWSWPGWGRRRAPCLERRFPPYAADCDSDSLAVARGQQSRTTGHLLRDSFTWNAGEVRQKK</sequence>
<dbReference type="AlphaFoldDB" id="A0AAE1CUJ4"/>
<dbReference type="EMBL" id="JAWDGP010006745">
    <property type="protein sequence ID" value="KAK3736089.1"/>
    <property type="molecule type" value="Genomic_DNA"/>
</dbReference>
<evidence type="ECO:0000313" key="1">
    <source>
        <dbReference type="EMBL" id="KAK3736089.1"/>
    </source>
</evidence>
<dbReference type="Proteomes" id="UP001283361">
    <property type="component" value="Unassembled WGS sequence"/>
</dbReference>
<keyword evidence="2" id="KW-1185">Reference proteome</keyword>
<organism evidence="1 2">
    <name type="scientific">Elysia crispata</name>
    <name type="common">lettuce slug</name>
    <dbReference type="NCBI Taxonomy" id="231223"/>
    <lineage>
        <taxon>Eukaryota</taxon>
        <taxon>Metazoa</taxon>
        <taxon>Spiralia</taxon>
        <taxon>Lophotrochozoa</taxon>
        <taxon>Mollusca</taxon>
        <taxon>Gastropoda</taxon>
        <taxon>Heterobranchia</taxon>
        <taxon>Euthyneura</taxon>
        <taxon>Panpulmonata</taxon>
        <taxon>Sacoglossa</taxon>
        <taxon>Placobranchoidea</taxon>
        <taxon>Plakobranchidae</taxon>
        <taxon>Elysia</taxon>
    </lineage>
</organism>
<accession>A0AAE1CUJ4</accession>
<comment type="caution">
    <text evidence="1">The sequence shown here is derived from an EMBL/GenBank/DDBJ whole genome shotgun (WGS) entry which is preliminary data.</text>
</comment>
<name>A0AAE1CUJ4_9GAST</name>
<gene>
    <name evidence="1" type="ORF">RRG08_046062</name>
</gene>
<proteinExistence type="predicted"/>